<name>A0A2T0M5K8_9ACTN</name>
<feature type="transmembrane region" description="Helical" evidence="1">
    <location>
        <begin position="148"/>
        <end position="166"/>
    </location>
</feature>
<dbReference type="OrthoDB" id="8206682at2"/>
<accession>A0A2T0M5K8</accession>
<keyword evidence="1" id="KW-0812">Transmembrane</keyword>
<feature type="transmembrane region" description="Helical" evidence="1">
    <location>
        <begin position="187"/>
        <end position="209"/>
    </location>
</feature>
<gene>
    <name evidence="2" type="ORF">B0I32_13150</name>
</gene>
<keyword evidence="3" id="KW-1185">Reference proteome</keyword>
<keyword evidence="1" id="KW-0472">Membrane</keyword>
<feature type="transmembrane region" description="Helical" evidence="1">
    <location>
        <begin position="101"/>
        <end position="128"/>
    </location>
</feature>
<feature type="transmembrane region" description="Helical" evidence="1">
    <location>
        <begin position="26"/>
        <end position="50"/>
    </location>
</feature>
<protein>
    <recommendedName>
        <fullName evidence="4">Integral membrane protein</fullName>
    </recommendedName>
</protein>
<comment type="caution">
    <text evidence="2">The sequence shown here is derived from an EMBL/GenBank/DDBJ whole genome shotgun (WGS) entry which is preliminary data.</text>
</comment>
<evidence type="ECO:0008006" key="4">
    <source>
        <dbReference type="Google" id="ProtNLM"/>
    </source>
</evidence>
<feature type="transmembrane region" description="Helical" evidence="1">
    <location>
        <begin position="70"/>
        <end position="89"/>
    </location>
</feature>
<evidence type="ECO:0000313" key="3">
    <source>
        <dbReference type="Proteomes" id="UP000238312"/>
    </source>
</evidence>
<dbReference type="Proteomes" id="UP000238312">
    <property type="component" value="Unassembled WGS sequence"/>
</dbReference>
<evidence type="ECO:0000256" key="1">
    <source>
        <dbReference type="SAM" id="Phobius"/>
    </source>
</evidence>
<dbReference type="EMBL" id="PVNG01000031">
    <property type="protein sequence ID" value="PRX52653.1"/>
    <property type="molecule type" value="Genomic_DNA"/>
</dbReference>
<dbReference type="RefSeq" id="WP_106251673.1">
    <property type="nucleotide sequence ID" value="NZ_PVNG01000031.1"/>
</dbReference>
<dbReference type="AlphaFoldDB" id="A0A2T0M5K8"/>
<proteinExistence type="predicted"/>
<reference evidence="2 3" key="1">
    <citation type="submission" date="2018-03" db="EMBL/GenBank/DDBJ databases">
        <title>Genomic Encyclopedia of Type Strains, Phase III (KMG-III): the genomes of soil and plant-associated and newly described type strains.</title>
        <authorList>
            <person name="Whitman W."/>
        </authorList>
    </citation>
    <scope>NUCLEOTIDE SEQUENCE [LARGE SCALE GENOMIC DNA]</scope>
    <source>
        <strain evidence="2 3">CGMCC 4.7104</strain>
    </source>
</reference>
<sequence length="262" mass="27540">MASHRASGGDGVGWVLKRTDRLLRPATALFLVLPLVSLAAMAAGVNSQLVGLTVVGPYPVAMVGHNTAPPTLALAITQIALILALTPAANRWLRRTGPWRVVVAVNAVILTVFLWHMTAAAIAAALLYPTGVLRQPPPQSAAWVLWRAPWIAVCILALVVLVALFARIELRGTRPRSVERDLWRDGATVGGSVAVVAGLLLVAVAGPGYHGPTGLPWRGGALVPVRRRCAARRTTSLIACGQVNGTRTPSKIIPTAARDGSE</sequence>
<evidence type="ECO:0000313" key="2">
    <source>
        <dbReference type="EMBL" id="PRX52653.1"/>
    </source>
</evidence>
<organism evidence="2 3">
    <name type="scientific">Nonomuraea fuscirosea</name>
    <dbReference type="NCBI Taxonomy" id="1291556"/>
    <lineage>
        <taxon>Bacteria</taxon>
        <taxon>Bacillati</taxon>
        <taxon>Actinomycetota</taxon>
        <taxon>Actinomycetes</taxon>
        <taxon>Streptosporangiales</taxon>
        <taxon>Streptosporangiaceae</taxon>
        <taxon>Nonomuraea</taxon>
    </lineage>
</organism>
<keyword evidence="1" id="KW-1133">Transmembrane helix</keyword>